<dbReference type="PANTHER" id="PTHR30294">
    <property type="entry name" value="MEMBRANE COMPONENT OF ABC TRANSPORTER YHHJ-RELATED"/>
    <property type="match status" value="1"/>
</dbReference>
<keyword evidence="5 6" id="KW-0472">Membrane</keyword>
<feature type="transmembrane region" description="Helical" evidence="6">
    <location>
        <begin position="58"/>
        <end position="77"/>
    </location>
</feature>
<keyword evidence="2" id="KW-1003">Cell membrane</keyword>
<keyword evidence="9" id="KW-1185">Reference proteome</keyword>
<dbReference type="InterPro" id="IPR013525">
    <property type="entry name" value="ABC2_TM"/>
</dbReference>
<dbReference type="KEGG" id="vbl:L21SP4_02484"/>
<sequence>MDAIRQVRAVAKREWKSYFDSPLAYVFIIIFLMLAGFFTFSVAGFYESRQASLGPFFTWHPWLYLILVPAVAMRLWAEERRSGTIELLFTLSVTPLQALIGKFIAAWLFLVLALALTFPVVLTACYLGEPDLGVILSGYLGSALLAGAYLAVGLFTSAMTRNQVISFILAVVIGLFLVLAGYPPVTDFFTQWAPSGVVEGIAAVSFMTHYDTLQRGIVDFRDLVYFASVIGFMLFATQWTLRNRTAG</sequence>
<dbReference type="Proteomes" id="UP000035268">
    <property type="component" value="Chromosome"/>
</dbReference>
<keyword evidence="4 6" id="KW-1133">Transmembrane helix</keyword>
<evidence type="ECO:0000256" key="1">
    <source>
        <dbReference type="ARBA" id="ARBA00004651"/>
    </source>
</evidence>
<protein>
    <submittedName>
        <fullName evidence="8">Gliding motility-associated ABC transporter permease protein GldF</fullName>
    </submittedName>
</protein>
<evidence type="ECO:0000256" key="6">
    <source>
        <dbReference type="SAM" id="Phobius"/>
    </source>
</evidence>
<feature type="transmembrane region" description="Helical" evidence="6">
    <location>
        <begin position="223"/>
        <end position="241"/>
    </location>
</feature>
<evidence type="ECO:0000256" key="4">
    <source>
        <dbReference type="ARBA" id="ARBA00022989"/>
    </source>
</evidence>
<reference evidence="9" key="1">
    <citation type="submission" date="2015-02" db="EMBL/GenBank/DDBJ databases">
        <title>Description and complete genome sequence of the first cultured representative of the subdivision 5 of the Verrucomicrobia phylum.</title>
        <authorList>
            <person name="Spring S."/>
            <person name="Bunk B."/>
            <person name="Sproer C."/>
            <person name="Klenk H.-P."/>
        </authorList>
    </citation>
    <scope>NUCLEOTIDE SEQUENCE [LARGE SCALE GENOMIC DNA]</scope>
    <source>
        <strain evidence="9">L21-Fru-AB</strain>
    </source>
</reference>
<organism evidence="8 9">
    <name type="scientific">Kiritimatiella glycovorans</name>
    <dbReference type="NCBI Taxonomy" id="1307763"/>
    <lineage>
        <taxon>Bacteria</taxon>
        <taxon>Pseudomonadati</taxon>
        <taxon>Kiritimatiellota</taxon>
        <taxon>Kiritimatiellia</taxon>
        <taxon>Kiritimatiellales</taxon>
        <taxon>Kiritimatiellaceae</taxon>
        <taxon>Kiritimatiella</taxon>
    </lineage>
</organism>
<reference evidence="8 9" key="2">
    <citation type="journal article" date="2016" name="ISME J.">
        <title>Characterization of the first cultured representative of Verrucomicrobia subdivision 5 indicates the proposal of a novel phylum.</title>
        <authorList>
            <person name="Spring S."/>
            <person name="Bunk B."/>
            <person name="Sproer C."/>
            <person name="Schumann P."/>
            <person name="Rohde M."/>
            <person name="Tindall B.J."/>
            <person name="Klenk H.P."/>
        </authorList>
    </citation>
    <scope>NUCLEOTIDE SEQUENCE [LARGE SCALE GENOMIC DNA]</scope>
    <source>
        <strain evidence="8 9">L21-Fru-AB</strain>
    </source>
</reference>
<dbReference type="PANTHER" id="PTHR30294:SF29">
    <property type="entry name" value="MULTIDRUG ABC TRANSPORTER PERMEASE YBHS-RELATED"/>
    <property type="match status" value="1"/>
</dbReference>
<name>A0A0G3EGV5_9BACT</name>
<evidence type="ECO:0000256" key="2">
    <source>
        <dbReference type="ARBA" id="ARBA00022475"/>
    </source>
</evidence>
<accession>A0A0G3EGV5</accession>
<dbReference type="InterPro" id="IPR051449">
    <property type="entry name" value="ABC-2_transporter_component"/>
</dbReference>
<dbReference type="Pfam" id="PF12698">
    <property type="entry name" value="ABC2_membrane_3"/>
    <property type="match status" value="1"/>
</dbReference>
<evidence type="ECO:0000259" key="7">
    <source>
        <dbReference type="Pfam" id="PF12698"/>
    </source>
</evidence>
<feature type="transmembrane region" description="Helical" evidence="6">
    <location>
        <begin position="98"/>
        <end position="122"/>
    </location>
</feature>
<dbReference type="PATRIC" id="fig|1609981.3.peg.2592"/>
<gene>
    <name evidence="8" type="ORF">L21SP4_02484</name>
</gene>
<dbReference type="EMBL" id="CP010904">
    <property type="protein sequence ID" value="AKJ65706.1"/>
    <property type="molecule type" value="Genomic_DNA"/>
</dbReference>
<feature type="transmembrane region" description="Helical" evidence="6">
    <location>
        <begin position="134"/>
        <end position="152"/>
    </location>
</feature>
<keyword evidence="3 6" id="KW-0812">Transmembrane</keyword>
<evidence type="ECO:0000256" key="5">
    <source>
        <dbReference type="ARBA" id="ARBA00023136"/>
    </source>
</evidence>
<feature type="transmembrane region" description="Helical" evidence="6">
    <location>
        <begin position="23"/>
        <end position="46"/>
    </location>
</feature>
<dbReference type="STRING" id="1307763.L21SP4_02484"/>
<evidence type="ECO:0000313" key="8">
    <source>
        <dbReference type="EMBL" id="AKJ65706.1"/>
    </source>
</evidence>
<dbReference type="AlphaFoldDB" id="A0A0G3EGV5"/>
<dbReference type="GO" id="GO:0005886">
    <property type="term" value="C:plasma membrane"/>
    <property type="evidence" value="ECO:0007669"/>
    <property type="project" value="UniProtKB-SubCell"/>
</dbReference>
<comment type="subcellular location">
    <subcellularLocation>
        <location evidence="1">Cell membrane</location>
        <topology evidence="1">Multi-pass membrane protein</topology>
    </subcellularLocation>
</comment>
<evidence type="ECO:0000256" key="3">
    <source>
        <dbReference type="ARBA" id="ARBA00022692"/>
    </source>
</evidence>
<dbReference type="GO" id="GO:0140359">
    <property type="term" value="F:ABC-type transporter activity"/>
    <property type="evidence" value="ECO:0007669"/>
    <property type="project" value="InterPro"/>
</dbReference>
<feature type="domain" description="ABC-2 type transporter transmembrane" evidence="7">
    <location>
        <begin position="64"/>
        <end position="192"/>
    </location>
</feature>
<evidence type="ECO:0000313" key="9">
    <source>
        <dbReference type="Proteomes" id="UP000035268"/>
    </source>
</evidence>
<proteinExistence type="predicted"/>
<feature type="transmembrane region" description="Helical" evidence="6">
    <location>
        <begin position="164"/>
        <end position="182"/>
    </location>
</feature>